<dbReference type="Proteomes" id="UP000317332">
    <property type="component" value="Unassembled WGS sequence"/>
</dbReference>
<dbReference type="EMBL" id="VHIQ01000007">
    <property type="protein sequence ID" value="TPV31985.1"/>
    <property type="molecule type" value="Genomic_DNA"/>
</dbReference>
<name>A0A506PF19_9FLAO</name>
<dbReference type="InterPro" id="IPR025324">
    <property type="entry name" value="DUF4230"/>
</dbReference>
<organism evidence="1 2">
    <name type="scientific">Paucihalobacter ruber</name>
    <dbReference type="NCBI Taxonomy" id="2567861"/>
    <lineage>
        <taxon>Bacteria</taxon>
        <taxon>Pseudomonadati</taxon>
        <taxon>Bacteroidota</taxon>
        <taxon>Flavobacteriia</taxon>
        <taxon>Flavobacteriales</taxon>
        <taxon>Flavobacteriaceae</taxon>
        <taxon>Paucihalobacter</taxon>
    </lineage>
</organism>
<sequence>MRKILLGVVITLVILFTFKYCEDRRDNRVELRESSALIQEQVKNVGKLIVIEGHFSEVFNYKNSKNFFGDYLTSEKKALVVVNADVTIAYDLSKLEYQIDEANKTLTITYIPKEEIKISPDLEYYDVQADFFNPFEASDYNQIKDIIKSSLSKKLENSEMKSNAKNRLISELSKFYILTNSLGWTLKYNQTPIEAATELNELDL</sequence>
<gene>
    <name evidence="1" type="ORF">FJ651_14320</name>
</gene>
<dbReference type="OrthoDB" id="5700441at2"/>
<comment type="caution">
    <text evidence="1">The sequence shown here is derived from an EMBL/GenBank/DDBJ whole genome shotgun (WGS) entry which is preliminary data.</text>
</comment>
<proteinExistence type="predicted"/>
<evidence type="ECO:0000313" key="2">
    <source>
        <dbReference type="Proteomes" id="UP000317332"/>
    </source>
</evidence>
<reference evidence="1 2" key="1">
    <citation type="submission" date="2019-06" db="EMBL/GenBank/DDBJ databases">
        <title>Flavobacteriaceae Paucihalobacterium erythroidium CWB-1, complete genome.</title>
        <authorList>
            <person name="Wu S."/>
        </authorList>
    </citation>
    <scope>NUCLEOTIDE SEQUENCE [LARGE SCALE GENOMIC DNA]</scope>
    <source>
        <strain evidence="1 2">CWB-1</strain>
    </source>
</reference>
<evidence type="ECO:0000313" key="1">
    <source>
        <dbReference type="EMBL" id="TPV31985.1"/>
    </source>
</evidence>
<accession>A0A506PF19</accession>
<dbReference type="RefSeq" id="WP_140991296.1">
    <property type="nucleotide sequence ID" value="NZ_VHIQ01000007.1"/>
</dbReference>
<dbReference type="AlphaFoldDB" id="A0A506PF19"/>
<keyword evidence="2" id="KW-1185">Reference proteome</keyword>
<protein>
    <submittedName>
        <fullName evidence="1">DUF4230 domain-containing protein</fullName>
    </submittedName>
</protein>
<dbReference type="Pfam" id="PF14014">
    <property type="entry name" value="DUF4230"/>
    <property type="match status" value="1"/>
</dbReference>